<evidence type="ECO:0000256" key="7">
    <source>
        <dbReference type="SAM" id="Phobius"/>
    </source>
</evidence>
<feature type="domain" description="Sushi" evidence="10">
    <location>
        <begin position="97"/>
        <end position="157"/>
    </location>
</feature>
<keyword evidence="2 8" id="KW-0732">Signal</keyword>
<accession>A0AA35PAM2</accession>
<evidence type="ECO:0000313" key="11">
    <source>
        <dbReference type="EMBL" id="CAI5777742.1"/>
    </source>
</evidence>
<protein>
    <submittedName>
        <fullName evidence="11">Cofactor protein-like</fullName>
    </submittedName>
</protein>
<keyword evidence="4 5" id="KW-1015">Disulfide bond</keyword>
<evidence type="ECO:0000256" key="4">
    <source>
        <dbReference type="ARBA" id="ARBA00023157"/>
    </source>
</evidence>
<keyword evidence="12" id="KW-1185">Reference proteome</keyword>
<feature type="compositionally biased region" description="Polar residues" evidence="6">
    <location>
        <begin position="379"/>
        <end position="389"/>
    </location>
</feature>
<dbReference type="Pfam" id="PF00084">
    <property type="entry name" value="Sushi"/>
    <property type="match status" value="4"/>
</dbReference>
<feature type="domain" description="Sushi" evidence="10">
    <location>
        <begin position="224"/>
        <end position="283"/>
    </location>
</feature>
<name>A0AA35PAM2_9SAUR</name>
<dbReference type="SMART" id="SM00032">
    <property type="entry name" value="CCP"/>
    <property type="match status" value="4"/>
</dbReference>
<organism evidence="11 12">
    <name type="scientific">Podarcis lilfordi</name>
    <name type="common">Lilford's wall lizard</name>
    <dbReference type="NCBI Taxonomy" id="74358"/>
    <lineage>
        <taxon>Eukaryota</taxon>
        <taxon>Metazoa</taxon>
        <taxon>Chordata</taxon>
        <taxon>Craniata</taxon>
        <taxon>Vertebrata</taxon>
        <taxon>Euteleostomi</taxon>
        <taxon>Lepidosauria</taxon>
        <taxon>Squamata</taxon>
        <taxon>Bifurcata</taxon>
        <taxon>Unidentata</taxon>
        <taxon>Episquamata</taxon>
        <taxon>Laterata</taxon>
        <taxon>Lacertibaenia</taxon>
        <taxon>Lacertidae</taxon>
        <taxon>Podarcis</taxon>
    </lineage>
</organism>
<dbReference type="AlphaFoldDB" id="A0AA35PAM2"/>
<sequence>MAPLTSYSSGPLLLASPLMLLLLLFLSFSRVRGDCSHLHVANASIRTGSPRDSYPTGTVLQYRCIPGYEPIPGETLSITCLADSKWSVENPRFCQGRRCPTINLENGRIVKSKDLRLGDEITLGCNEGYRMVGINTLRCRLINNNVNWNRDLPLCQRIPCFPPPKIANGQHSESIDGHYDYGTTVTYTCNAYYSLIGSRTITCLVAADGVNGEWRPAAPECKVVVCRRPDIKNGRITTAYKPAYTYGDRIISACNRGYTLVGNDSSVCGANNAWQPPIPTCVRQSTTTVATIRPGGSTKKTTASRRPGPQTTLPPDDIESDNTATIIIGLVLAILVVPCLIVAFWKYRSSMKTRVPEAPSSPAQFDKSVSKSGLEAKGSQLNKVSSVNL</sequence>
<dbReference type="PANTHER" id="PTHR45656">
    <property type="entry name" value="PROTEIN CBR-CLEC-78"/>
    <property type="match status" value="1"/>
</dbReference>
<feature type="domain" description="Ig-like" evidence="9">
    <location>
        <begin position="100"/>
        <end position="202"/>
    </location>
</feature>
<evidence type="ECO:0000256" key="1">
    <source>
        <dbReference type="ARBA" id="ARBA00022659"/>
    </source>
</evidence>
<evidence type="ECO:0000256" key="8">
    <source>
        <dbReference type="SAM" id="SignalP"/>
    </source>
</evidence>
<feature type="region of interest" description="Disordered" evidence="6">
    <location>
        <begin position="292"/>
        <end position="318"/>
    </location>
</feature>
<evidence type="ECO:0000256" key="2">
    <source>
        <dbReference type="ARBA" id="ARBA00022729"/>
    </source>
</evidence>
<dbReference type="PANTHER" id="PTHR45656:SF4">
    <property type="entry name" value="PROTEIN CBR-CLEC-78"/>
    <property type="match status" value="1"/>
</dbReference>
<feature type="region of interest" description="Disordered" evidence="6">
    <location>
        <begin position="355"/>
        <end position="389"/>
    </location>
</feature>
<keyword evidence="7" id="KW-0812">Transmembrane</keyword>
<evidence type="ECO:0000256" key="3">
    <source>
        <dbReference type="ARBA" id="ARBA00022737"/>
    </source>
</evidence>
<dbReference type="FunFam" id="2.10.70.10:FF:000014">
    <property type="entry name" value="Membrane cofactor protein"/>
    <property type="match status" value="1"/>
</dbReference>
<comment type="caution">
    <text evidence="5">Lacks conserved residue(s) required for the propagation of feature annotation.</text>
</comment>
<dbReference type="InterPro" id="IPR000436">
    <property type="entry name" value="Sushi_SCR_CCP_dom"/>
</dbReference>
<evidence type="ECO:0000259" key="10">
    <source>
        <dbReference type="PROSITE" id="PS50923"/>
    </source>
</evidence>
<dbReference type="PROSITE" id="PS50835">
    <property type="entry name" value="IG_LIKE"/>
    <property type="match status" value="1"/>
</dbReference>
<dbReference type="CDD" id="cd00033">
    <property type="entry name" value="CCP"/>
    <property type="match status" value="4"/>
</dbReference>
<proteinExistence type="predicted"/>
<reference evidence="11" key="1">
    <citation type="submission" date="2022-12" db="EMBL/GenBank/DDBJ databases">
        <authorList>
            <person name="Alioto T."/>
            <person name="Alioto T."/>
            <person name="Gomez Garrido J."/>
        </authorList>
    </citation>
    <scope>NUCLEOTIDE SEQUENCE</scope>
</reference>
<dbReference type="InterPro" id="IPR035976">
    <property type="entry name" value="Sushi/SCR/CCP_sf"/>
</dbReference>
<keyword evidence="1 5" id="KW-0768">Sushi</keyword>
<feature type="chain" id="PRO_5041347722" evidence="8">
    <location>
        <begin position="34"/>
        <end position="389"/>
    </location>
</feature>
<feature type="disulfide bond" evidence="5">
    <location>
        <begin position="254"/>
        <end position="281"/>
    </location>
</feature>
<evidence type="ECO:0000313" key="12">
    <source>
        <dbReference type="Proteomes" id="UP001178461"/>
    </source>
</evidence>
<evidence type="ECO:0000259" key="9">
    <source>
        <dbReference type="PROSITE" id="PS50835"/>
    </source>
</evidence>
<dbReference type="EMBL" id="OX395131">
    <property type="protein sequence ID" value="CAI5777742.1"/>
    <property type="molecule type" value="Genomic_DNA"/>
</dbReference>
<gene>
    <name evidence="11" type="ORF">PODLI_1B043184</name>
</gene>
<feature type="disulfide bond" evidence="5">
    <location>
        <begin position="160"/>
        <end position="203"/>
    </location>
</feature>
<dbReference type="Proteomes" id="UP001178461">
    <property type="component" value="Chromosome 6"/>
</dbReference>
<dbReference type="InterPro" id="IPR007110">
    <property type="entry name" value="Ig-like_dom"/>
</dbReference>
<keyword evidence="3" id="KW-0677">Repeat</keyword>
<evidence type="ECO:0000256" key="6">
    <source>
        <dbReference type="SAM" id="MobiDB-lite"/>
    </source>
</evidence>
<dbReference type="InterPro" id="IPR051277">
    <property type="entry name" value="SEZ6_CSMD_C4BPB_Regulators"/>
</dbReference>
<keyword evidence="7" id="KW-1133">Transmembrane helix</keyword>
<feature type="domain" description="Sushi" evidence="10">
    <location>
        <begin position="33"/>
        <end position="96"/>
    </location>
</feature>
<evidence type="ECO:0000256" key="5">
    <source>
        <dbReference type="PROSITE-ProRule" id="PRU00302"/>
    </source>
</evidence>
<feature type="domain" description="Sushi" evidence="10">
    <location>
        <begin position="158"/>
        <end position="223"/>
    </location>
</feature>
<feature type="transmembrane region" description="Helical" evidence="7">
    <location>
        <begin position="324"/>
        <end position="345"/>
    </location>
</feature>
<keyword evidence="7" id="KW-0472">Membrane</keyword>
<dbReference type="Gene3D" id="2.10.70.10">
    <property type="entry name" value="Complement Module, domain 1"/>
    <property type="match status" value="4"/>
</dbReference>
<feature type="signal peptide" evidence="8">
    <location>
        <begin position="1"/>
        <end position="33"/>
    </location>
</feature>
<dbReference type="SUPFAM" id="SSF57535">
    <property type="entry name" value="Complement control module/SCR domain"/>
    <property type="match status" value="4"/>
</dbReference>
<dbReference type="PROSITE" id="PS50923">
    <property type="entry name" value="SUSHI"/>
    <property type="match status" value="4"/>
</dbReference>